<sequence>MIILTFGQQLEGGISHLPLLDPLMRAAPLAPSEWRKKLEAVNNTNKSSHEKFNPSCILLDVRNAMWPTLDAAHSSFTMLKESHQTLITKVAAKIMVGIVVERGCVVNMVTRSCDVVVTVTEKSCDAVQIVTGNRCPVTRVVTGDRHSVSKEFLGISLCHYNHIYIILEV</sequence>
<accession>A0A2G2VGH1</accession>
<reference evidence="2" key="2">
    <citation type="journal article" date="2017" name="J. Anim. Genet.">
        <title>Multiple reference genome sequences of hot pepper reveal the massive evolution of plant disease resistance genes by retroduplication.</title>
        <authorList>
            <person name="Kim S."/>
            <person name="Park J."/>
            <person name="Yeom S.-I."/>
            <person name="Kim Y.-M."/>
            <person name="Seo E."/>
            <person name="Kim K.-T."/>
            <person name="Kim M.-S."/>
            <person name="Lee J.M."/>
            <person name="Cheong K."/>
            <person name="Shin H.-S."/>
            <person name="Kim S.-B."/>
            <person name="Han K."/>
            <person name="Lee J."/>
            <person name="Park M."/>
            <person name="Lee H.-A."/>
            <person name="Lee H.-Y."/>
            <person name="Lee Y."/>
            <person name="Oh S."/>
            <person name="Lee J.H."/>
            <person name="Choi E."/>
            <person name="Choi E."/>
            <person name="Lee S.E."/>
            <person name="Jeon J."/>
            <person name="Kim H."/>
            <person name="Choi G."/>
            <person name="Song H."/>
            <person name="Lee J."/>
            <person name="Lee S.-C."/>
            <person name="Kwon J.-K."/>
            <person name="Lee H.-Y."/>
            <person name="Koo N."/>
            <person name="Hong Y."/>
            <person name="Kim R.W."/>
            <person name="Kang W.-H."/>
            <person name="Huh J.H."/>
            <person name="Kang B.-C."/>
            <person name="Yang T.-J."/>
            <person name="Lee Y.-H."/>
            <person name="Bennetzen J.L."/>
            <person name="Choi D."/>
        </authorList>
    </citation>
    <scope>NUCLEOTIDE SEQUENCE [LARGE SCALE GENOMIC DNA]</scope>
    <source>
        <strain evidence="2">cv. PBC81</strain>
    </source>
</reference>
<dbReference type="AlphaFoldDB" id="A0A2G2VGH1"/>
<reference evidence="1 2" key="1">
    <citation type="journal article" date="2017" name="Genome Biol.">
        <title>New reference genome sequences of hot pepper reveal the massive evolution of plant disease-resistance genes by retroduplication.</title>
        <authorList>
            <person name="Kim S."/>
            <person name="Park J."/>
            <person name="Yeom S.I."/>
            <person name="Kim Y.M."/>
            <person name="Seo E."/>
            <person name="Kim K.T."/>
            <person name="Kim M.S."/>
            <person name="Lee J.M."/>
            <person name="Cheong K."/>
            <person name="Shin H.S."/>
            <person name="Kim S.B."/>
            <person name="Han K."/>
            <person name="Lee J."/>
            <person name="Park M."/>
            <person name="Lee H.A."/>
            <person name="Lee H.Y."/>
            <person name="Lee Y."/>
            <person name="Oh S."/>
            <person name="Lee J.H."/>
            <person name="Choi E."/>
            <person name="Choi E."/>
            <person name="Lee S.E."/>
            <person name="Jeon J."/>
            <person name="Kim H."/>
            <person name="Choi G."/>
            <person name="Song H."/>
            <person name="Lee J."/>
            <person name="Lee S.C."/>
            <person name="Kwon J.K."/>
            <person name="Lee H.Y."/>
            <person name="Koo N."/>
            <person name="Hong Y."/>
            <person name="Kim R.W."/>
            <person name="Kang W.H."/>
            <person name="Huh J.H."/>
            <person name="Kang B.C."/>
            <person name="Yang T.J."/>
            <person name="Lee Y.H."/>
            <person name="Bennetzen J.L."/>
            <person name="Choi D."/>
        </authorList>
    </citation>
    <scope>NUCLEOTIDE SEQUENCE [LARGE SCALE GENOMIC DNA]</scope>
    <source>
        <strain evidence="2">cv. PBC81</strain>
    </source>
</reference>
<protein>
    <submittedName>
        <fullName evidence="1">Uncharacterized protein</fullName>
    </submittedName>
</protein>
<dbReference type="OrthoDB" id="25002at2759"/>
<evidence type="ECO:0000313" key="1">
    <source>
        <dbReference type="EMBL" id="PHT32076.1"/>
    </source>
</evidence>
<organism evidence="1 2">
    <name type="scientific">Capsicum baccatum</name>
    <name type="common">Peruvian pepper</name>
    <dbReference type="NCBI Taxonomy" id="33114"/>
    <lineage>
        <taxon>Eukaryota</taxon>
        <taxon>Viridiplantae</taxon>
        <taxon>Streptophyta</taxon>
        <taxon>Embryophyta</taxon>
        <taxon>Tracheophyta</taxon>
        <taxon>Spermatophyta</taxon>
        <taxon>Magnoliopsida</taxon>
        <taxon>eudicotyledons</taxon>
        <taxon>Gunneridae</taxon>
        <taxon>Pentapetalae</taxon>
        <taxon>asterids</taxon>
        <taxon>lamiids</taxon>
        <taxon>Solanales</taxon>
        <taxon>Solanaceae</taxon>
        <taxon>Solanoideae</taxon>
        <taxon>Capsiceae</taxon>
        <taxon>Capsicum</taxon>
    </lineage>
</organism>
<proteinExistence type="predicted"/>
<dbReference type="EMBL" id="MLFT02000012">
    <property type="protein sequence ID" value="PHT32076.1"/>
    <property type="molecule type" value="Genomic_DNA"/>
</dbReference>
<dbReference type="STRING" id="33114.A0A2G2VGH1"/>
<gene>
    <name evidence="1" type="ORF">CQW23_28413</name>
</gene>
<name>A0A2G2VGH1_CAPBA</name>
<evidence type="ECO:0000313" key="2">
    <source>
        <dbReference type="Proteomes" id="UP000224567"/>
    </source>
</evidence>
<keyword evidence="2" id="KW-1185">Reference proteome</keyword>
<comment type="caution">
    <text evidence="1">The sequence shown here is derived from an EMBL/GenBank/DDBJ whole genome shotgun (WGS) entry which is preliminary data.</text>
</comment>
<dbReference type="Proteomes" id="UP000224567">
    <property type="component" value="Unassembled WGS sequence"/>
</dbReference>